<dbReference type="GO" id="GO:0002161">
    <property type="term" value="F:aminoacyl-tRNA deacylase activity"/>
    <property type="evidence" value="ECO:0007669"/>
    <property type="project" value="InterPro"/>
</dbReference>
<dbReference type="AlphaFoldDB" id="A0AAE2ZNU1"/>
<dbReference type="CDD" id="cd04333">
    <property type="entry name" value="ProX_deacylase"/>
    <property type="match status" value="1"/>
</dbReference>
<feature type="domain" description="YbaK/aminoacyl-tRNA synthetase-associated" evidence="1">
    <location>
        <begin position="23"/>
        <end position="137"/>
    </location>
</feature>
<protein>
    <submittedName>
        <fullName evidence="2">YbaK/EbsC family protein</fullName>
    </submittedName>
</protein>
<sequence>MTAARMRDYLAARAPELSVVELPEAHTTEYISREWKVLPAQVAKTLTLQVGDSVAIVVACGDSRLDNRKIKNVLGGKGRMLPASEASDITGHPQGGITPLCMAAVLPVYFDNRLKRFDEVVTSAGSTHAAIRIPPLRFAELVGARWVDVCKDEQV</sequence>
<organism evidence="2 3">
    <name type="scientific">Flavimaribacter sediminis</name>
    <dbReference type="NCBI Taxonomy" id="2865987"/>
    <lineage>
        <taxon>Bacteria</taxon>
        <taxon>Pseudomonadati</taxon>
        <taxon>Pseudomonadota</taxon>
        <taxon>Alphaproteobacteria</taxon>
        <taxon>Hyphomicrobiales</taxon>
        <taxon>Rhizobiaceae</taxon>
        <taxon>Flavimaribacter</taxon>
    </lineage>
</organism>
<dbReference type="SUPFAM" id="SSF55826">
    <property type="entry name" value="YbaK/ProRS associated domain"/>
    <property type="match status" value="1"/>
</dbReference>
<evidence type="ECO:0000259" key="1">
    <source>
        <dbReference type="Pfam" id="PF04073"/>
    </source>
</evidence>
<gene>
    <name evidence="2" type="ORF">K1W69_24005</name>
</gene>
<dbReference type="Proteomes" id="UP001196509">
    <property type="component" value="Unassembled WGS sequence"/>
</dbReference>
<proteinExistence type="predicted"/>
<dbReference type="InterPro" id="IPR007214">
    <property type="entry name" value="YbaK/aa-tRNA-synth-assoc-dom"/>
</dbReference>
<accession>A0AAE2ZNU1</accession>
<dbReference type="Pfam" id="PF04073">
    <property type="entry name" value="tRNA_edit"/>
    <property type="match status" value="1"/>
</dbReference>
<evidence type="ECO:0000313" key="2">
    <source>
        <dbReference type="EMBL" id="MBW8640279.1"/>
    </source>
</evidence>
<keyword evidence="3" id="KW-1185">Reference proteome</keyword>
<dbReference type="InterPro" id="IPR036754">
    <property type="entry name" value="YbaK/aa-tRNA-synt-asso_dom_sf"/>
</dbReference>
<dbReference type="EMBL" id="JAICBX010000005">
    <property type="protein sequence ID" value="MBW8640279.1"/>
    <property type="molecule type" value="Genomic_DNA"/>
</dbReference>
<dbReference type="RefSeq" id="WP_220230985.1">
    <property type="nucleotide sequence ID" value="NZ_JAICBX010000005.1"/>
</dbReference>
<dbReference type="PANTHER" id="PTHR30411:SF1">
    <property type="entry name" value="CYTOPLASMIC PROTEIN"/>
    <property type="match status" value="1"/>
</dbReference>
<dbReference type="Gene3D" id="3.90.960.10">
    <property type="entry name" value="YbaK/aminoacyl-tRNA synthetase-associated domain"/>
    <property type="match status" value="1"/>
</dbReference>
<evidence type="ECO:0000313" key="3">
    <source>
        <dbReference type="Proteomes" id="UP001196509"/>
    </source>
</evidence>
<comment type="caution">
    <text evidence="2">The sequence shown here is derived from an EMBL/GenBank/DDBJ whole genome shotgun (WGS) entry which is preliminary data.</text>
</comment>
<reference evidence="2" key="1">
    <citation type="submission" date="2021-08" db="EMBL/GenBank/DDBJ databases">
        <title>Hoeflea bacterium WL0058 sp. nov., isolated from the sediment.</title>
        <authorList>
            <person name="Wang L."/>
            <person name="Zhang D."/>
        </authorList>
    </citation>
    <scope>NUCLEOTIDE SEQUENCE</scope>
    <source>
        <strain evidence="2">WL0058</strain>
    </source>
</reference>
<name>A0AAE2ZNU1_9HYPH</name>
<dbReference type="PANTHER" id="PTHR30411">
    <property type="entry name" value="CYTOPLASMIC PROTEIN"/>
    <property type="match status" value="1"/>
</dbReference>